<comment type="caution">
    <text evidence="2">The sequence shown here is derived from an EMBL/GenBank/DDBJ whole genome shotgun (WGS) entry which is preliminary data.</text>
</comment>
<dbReference type="Proteomes" id="UP001556367">
    <property type="component" value="Unassembled WGS sequence"/>
</dbReference>
<dbReference type="EMBL" id="JASNQZ010000010">
    <property type="protein sequence ID" value="KAL0952556.1"/>
    <property type="molecule type" value="Genomic_DNA"/>
</dbReference>
<organism evidence="2 3">
    <name type="scientific">Hohenbuehelia grisea</name>
    <dbReference type="NCBI Taxonomy" id="104357"/>
    <lineage>
        <taxon>Eukaryota</taxon>
        <taxon>Fungi</taxon>
        <taxon>Dikarya</taxon>
        <taxon>Basidiomycota</taxon>
        <taxon>Agaricomycotina</taxon>
        <taxon>Agaricomycetes</taxon>
        <taxon>Agaricomycetidae</taxon>
        <taxon>Agaricales</taxon>
        <taxon>Pleurotineae</taxon>
        <taxon>Pleurotaceae</taxon>
        <taxon>Hohenbuehelia</taxon>
    </lineage>
</organism>
<keyword evidence="3" id="KW-1185">Reference proteome</keyword>
<evidence type="ECO:0000313" key="2">
    <source>
        <dbReference type="EMBL" id="KAL0952556.1"/>
    </source>
</evidence>
<sequence>MKLVMKRSILIEVYRSVHEVIEDNFFLTHRTIRHSHPKMTRTLQHLGAWIAKADNKPHVFTKGRMATYEVPDLVCNGLIALAESKDLSSMAAGDDNEGDAGALGVSGDDIGVE</sequence>
<protein>
    <submittedName>
        <fullName evidence="2">Uncharacterized protein</fullName>
    </submittedName>
</protein>
<accession>A0ABR3JB94</accession>
<reference evidence="3" key="1">
    <citation type="submission" date="2024-06" db="EMBL/GenBank/DDBJ databases">
        <title>Multi-omics analyses provide insights into the biosynthesis of the anticancer antibiotic pleurotin in Hohenbuehelia grisea.</title>
        <authorList>
            <person name="Weaver J.A."/>
            <person name="Alberti F."/>
        </authorList>
    </citation>
    <scope>NUCLEOTIDE SEQUENCE [LARGE SCALE GENOMIC DNA]</scope>
    <source>
        <strain evidence="3">T-177</strain>
    </source>
</reference>
<evidence type="ECO:0000256" key="1">
    <source>
        <dbReference type="SAM" id="MobiDB-lite"/>
    </source>
</evidence>
<gene>
    <name evidence="2" type="ORF">HGRIS_006812</name>
</gene>
<name>A0ABR3JB94_9AGAR</name>
<feature type="region of interest" description="Disordered" evidence="1">
    <location>
        <begin position="89"/>
        <end position="113"/>
    </location>
</feature>
<proteinExistence type="predicted"/>
<evidence type="ECO:0000313" key="3">
    <source>
        <dbReference type="Proteomes" id="UP001556367"/>
    </source>
</evidence>